<accession>A0A941D5Z7</accession>
<dbReference type="PROSITE" id="PS51186">
    <property type="entry name" value="GNAT"/>
    <property type="match status" value="1"/>
</dbReference>
<proteinExistence type="predicted"/>
<dbReference type="AlphaFoldDB" id="A0A941D5Z7"/>
<evidence type="ECO:0000313" key="3">
    <source>
        <dbReference type="Proteomes" id="UP000677016"/>
    </source>
</evidence>
<dbReference type="Proteomes" id="UP000677016">
    <property type="component" value="Unassembled WGS sequence"/>
</dbReference>
<dbReference type="Pfam" id="PF13673">
    <property type="entry name" value="Acetyltransf_10"/>
    <property type="match status" value="1"/>
</dbReference>
<dbReference type="InterPro" id="IPR016181">
    <property type="entry name" value="Acyl_CoA_acyltransferase"/>
</dbReference>
<gene>
    <name evidence="2" type="ORF">KC207_00465</name>
</gene>
<protein>
    <submittedName>
        <fullName evidence="2">GNAT family N-acetyltransferase</fullName>
        <ecNumber evidence="2">2.3.1.-</ecNumber>
    </submittedName>
</protein>
<sequence>MTVVRSAPTRELSAAVLHDVLRLRQDVFVLEQECLYPDIDGRDLEAGTVQFWAESAGGSVVATLRVLDEGDGVTRMGRVATAGVARGAGVAAQMVQAALATRRGPVVIDAQTHLEHWYARFGFVRDGAEFVEDGIPHLPMRLDG</sequence>
<dbReference type="Gene3D" id="3.40.630.30">
    <property type="match status" value="1"/>
</dbReference>
<comment type="caution">
    <text evidence="2">The sequence shown here is derived from an EMBL/GenBank/DDBJ whole genome shotgun (WGS) entry which is preliminary data.</text>
</comment>
<evidence type="ECO:0000259" key="1">
    <source>
        <dbReference type="PROSITE" id="PS51186"/>
    </source>
</evidence>
<dbReference type="GO" id="GO:0016747">
    <property type="term" value="F:acyltransferase activity, transferring groups other than amino-acyl groups"/>
    <property type="evidence" value="ECO:0007669"/>
    <property type="project" value="InterPro"/>
</dbReference>
<keyword evidence="2" id="KW-0808">Transferase</keyword>
<dbReference type="SUPFAM" id="SSF55729">
    <property type="entry name" value="Acyl-CoA N-acyltransferases (Nat)"/>
    <property type="match status" value="1"/>
</dbReference>
<dbReference type="EC" id="2.3.1.-" evidence="2"/>
<dbReference type="InterPro" id="IPR000182">
    <property type="entry name" value="GNAT_dom"/>
</dbReference>
<dbReference type="EMBL" id="JAGSNF010000001">
    <property type="protein sequence ID" value="MBR7741768.1"/>
    <property type="molecule type" value="Genomic_DNA"/>
</dbReference>
<name>A0A941D5Z7_9MICO</name>
<keyword evidence="3" id="KW-1185">Reference proteome</keyword>
<feature type="domain" description="N-acetyltransferase" evidence="1">
    <location>
        <begin position="7"/>
        <end position="144"/>
    </location>
</feature>
<dbReference type="RefSeq" id="WP_211600919.1">
    <property type="nucleotide sequence ID" value="NZ_JAGSNF010000001.1"/>
</dbReference>
<organism evidence="2 3">
    <name type="scientific">Phycicoccus avicenniae</name>
    <dbReference type="NCBI Taxonomy" id="2828860"/>
    <lineage>
        <taxon>Bacteria</taxon>
        <taxon>Bacillati</taxon>
        <taxon>Actinomycetota</taxon>
        <taxon>Actinomycetes</taxon>
        <taxon>Micrococcales</taxon>
        <taxon>Intrasporangiaceae</taxon>
        <taxon>Phycicoccus</taxon>
    </lineage>
</organism>
<evidence type="ECO:0000313" key="2">
    <source>
        <dbReference type="EMBL" id="MBR7741768.1"/>
    </source>
</evidence>
<keyword evidence="2" id="KW-0012">Acyltransferase</keyword>
<reference evidence="2" key="1">
    <citation type="submission" date="2021-04" db="EMBL/GenBank/DDBJ databases">
        <title>Phycicoccus avicenniae sp. nov., a novel endophytic actinomycetes isolated from branch of Avicennia mariana.</title>
        <authorList>
            <person name="Tuo L."/>
        </authorList>
    </citation>
    <scope>NUCLEOTIDE SEQUENCE</scope>
    <source>
        <strain evidence="2">BSK3Z-2</strain>
    </source>
</reference>